<keyword evidence="10" id="KW-1185">Reference proteome</keyword>
<evidence type="ECO:0000256" key="3">
    <source>
        <dbReference type="ARBA" id="ARBA00004961"/>
    </source>
</evidence>
<dbReference type="Pfam" id="PF01182">
    <property type="entry name" value="Glucosamine_iso"/>
    <property type="match status" value="1"/>
</dbReference>
<accession>A0A553H1G5</accession>
<comment type="similarity">
    <text evidence="4 7">Belongs to the glucosamine/galactosamine-6-phosphate isomerase family. 6-phosphogluconolactonase subfamily.</text>
</comment>
<sequence>MTISEPALPTGVAWQDYPGPDQQAAQLAERVARELDEALARQGQACLLVSGGRSPVAFFEALAGQPLDWSRVRIGLVDERWVPEDQAESNAGLVRRHLLQGVASRATFHGLYRAAGSLEAAAGVVEADLAGLPAPDVVVLGMGTDGHTASLFPGTPGLAEALAEEGSRRCVAMWAPQVPHARLSLTRAFLARAPRMHLALEGQAKRDVLAAALAGGDPLRWPILAFLRPPLTIHWCPSAQEVAPS</sequence>
<dbReference type="OrthoDB" id="9810967at2"/>
<evidence type="ECO:0000256" key="7">
    <source>
        <dbReference type="RuleBase" id="RU365095"/>
    </source>
</evidence>
<evidence type="ECO:0000256" key="2">
    <source>
        <dbReference type="ARBA" id="ARBA00002681"/>
    </source>
</evidence>
<dbReference type="Gene3D" id="3.40.50.1360">
    <property type="match status" value="1"/>
</dbReference>
<protein>
    <recommendedName>
        <fullName evidence="6 7">6-phosphogluconolactonase</fullName>
        <shortName evidence="7">6PGL</shortName>
        <ecNumber evidence="5 7">3.1.1.31</ecNumber>
    </recommendedName>
</protein>
<dbReference type="EMBL" id="VJOY01000004">
    <property type="protein sequence ID" value="TRX75596.1"/>
    <property type="molecule type" value="Genomic_DNA"/>
</dbReference>
<dbReference type="Proteomes" id="UP000315235">
    <property type="component" value="Unassembled WGS sequence"/>
</dbReference>
<evidence type="ECO:0000256" key="6">
    <source>
        <dbReference type="ARBA" id="ARBA00020337"/>
    </source>
</evidence>
<evidence type="ECO:0000259" key="8">
    <source>
        <dbReference type="Pfam" id="PF01182"/>
    </source>
</evidence>
<dbReference type="PANTHER" id="PTHR11054:SF0">
    <property type="entry name" value="6-PHOSPHOGLUCONOLACTONASE"/>
    <property type="match status" value="1"/>
</dbReference>
<comment type="caution">
    <text evidence="9">The sequence shown here is derived from an EMBL/GenBank/DDBJ whole genome shotgun (WGS) entry which is preliminary data.</text>
</comment>
<dbReference type="SUPFAM" id="SSF100950">
    <property type="entry name" value="NagB/RpiA/CoA transferase-like"/>
    <property type="match status" value="1"/>
</dbReference>
<dbReference type="AlphaFoldDB" id="A0A553H1G5"/>
<dbReference type="PANTHER" id="PTHR11054">
    <property type="entry name" value="6-PHOSPHOGLUCONOLACTONASE"/>
    <property type="match status" value="1"/>
</dbReference>
<comment type="pathway">
    <text evidence="3 7">Carbohydrate degradation; pentose phosphate pathway; D-ribulose 5-phosphate from D-glucose 6-phosphate (oxidative stage): step 2/3.</text>
</comment>
<dbReference type="EC" id="3.1.1.31" evidence="5 7"/>
<proteinExistence type="inferred from homology"/>
<evidence type="ECO:0000256" key="1">
    <source>
        <dbReference type="ARBA" id="ARBA00000832"/>
    </source>
</evidence>
<dbReference type="RefSeq" id="WP_143487688.1">
    <property type="nucleotide sequence ID" value="NZ_VJOY01000004.1"/>
</dbReference>
<dbReference type="UniPathway" id="UPA00115">
    <property type="reaction ID" value="UER00409"/>
</dbReference>
<dbReference type="CDD" id="cd01400">
    <property type="entry name" value="6PGL"/>
    <property type="match status" value="1"/>
</dbReference>
<name>A0A553H1G5_9PSED</name>
<evidence type="ECO:0000313" key="9">
    <source>
        <dbReference type="EMBL" id="TRX75596.1"/>
    </source>
</evidence>
<dbReference type="GO" id="GO:0005975">
    <property type="term" value="P:carbohydrate metabolic process"/>
    <property type="evidence" value="ECO:0007669"/>
    <property type="project" value="UniProtKB-UniRule"/>
</dbReference>
<dbReference type="InterPro" id="IPR006148">
    <property type="entry name" value="Glc/Gal-6P_isomerase"/>
</dbReference>
<comment type="function">
    <text evidence="2 7">Hydrolysis of 6-phosphogluconolactone to 6-phosphogluconate.</text>
</comment>
<dbReference type="GO" id="GO:0017057">
    <property type="term" value="F:6-phosphogluconolactonase activity"/>
    <property type="evidence" value="ECO:0007669"/>
    <property type="project" value="UniProtKB-UniRule"/>
</dbReference>
<reference evidence="9 10" key="1">
    <citation type="submission" date="2019-07" db="EMBL/GenBank/DDBJ databases">
        <title>Pseudomonas mangiferae sp. nov., isolated from bark of mango tree in Thailand.</title>
        <authorList>
            <person name="Srisuk N."/>
            <person name="Anurat P."/>
        </authorList>
    </citation>
    <scope>NUCLEOTIDE SEQUENCE [LARGE SCALE GENOMIC DNA]</scope>
    <source>
        <strain evidence="9 10">DMKU_BBB3-04</strain>
    </source>
</reference>
<evidence type="ECO:0000313" key="10">
    <source>
        <dbReference type="Proteomes" id="UP000315235"/>
    </source>
</evidence>
<feature type="domain" description="Glucosamine/galactosamine-6-phosphate isomerase" evidence="8">
    <location>
        <begin position="20"/>
        <end position="226"/>
    </location>
</feature>
<dbReference type="InterPro" id="IPR037171">
    <property type="entry name" value="NagB/RpiA_transferase-like"/>
</dbReference>
<organism evidence="9 10">
    <name type="scientific">Pseudomonas mangiferae</name>
    <dbReference type="NCBI Taxonomy" id="2593654"/>
    <lineage>
        <taxon>Bacteria</taxon>
        <taxon>Pseudomonadati</taxon>
        <taxon>Pseudomonadota</taxon>
        <taxon>Gammaproteobacteria</taxon>
        <taxon>Pseudomonadales</taxon>
        <taxon>Pseudomonadaceae</taxon>
        <taxon>Pseudomonas</taxon>
    </lineage>
</organism>
<comment type="catalytic activity">
    <reaction evidence="1 7">
        <text>6-phospho-D-glucono-1,5-lactone + H2O = 6-phospho-D-gluconate + H(+)</text>
        <dbReference type="Rhea" id="RHEA:12556"/>
        <dbReference type="ChEBI" id="CHEBI:15377"/>
        <dbReference type="ChEBI" id="CHEBI:15378"/>
        <dbReference type="ChEBI" id="CHEBI:57955"/>
        <dbReference type="ChEBI" id="CHEBI:58759"/>
        <dbReference type="EC" id="3.1.1.31"/>
    </reaction>
</comment>
<evidence type="ECO:0000256" key="4">
    <source>
        <dbReference type="ARBA" id="ARBA00010662"/>
    </source>
</evidence>
<evidence type="ECO:0000256" key="5">
    <source>
        <dbReference type="ARBA" id="ARBA00013198"/>
    </source>
</evidence>
<dbReference type="InterPro" id="IPR005900">
    <property type="entry name" value="6-phosphogluconolactonase_DevB"/>
</dbReference>
<dbReference type="InterPro" id="IPR039104">
    <property type="entry name" value="6PGL"/>
</dbReference>
<keyword evidence="7 9" id="KW-0378">Hydrolase</keyword>
<gene>
    <name evidence="7 9" type="primary">pgl</name>
    <name evidence="9" type="ORF">FM069_07585</name>
</gene>
<dbReference type="GO" id="GO:0006098">
    <property type="term" value="P:pentose-phosphate shunt"/>
    <property type="evidence" value="ECO:0007669"/>
    <property type="project" value="UniProtKB-UniPathway"/>
</dbReference>
<dbReference type="NCBIfam" id="TIGR01198">
    <property type="entry name" value="pgl"/>
    <property type="match status" value="1"/>
</dbReference>